<comment type="caution">
    <text evidence="2">The sequence shown here is derived from an EMBL/GenBank/DDBJ whole genome shotgun (WGS) entry which is preliminary data.</text>
</comment>
<dbReference type="AlphaFoldDB" id="A0A495WAM8"/>
<dbReference type="RefSeq" id="WP_121458475.1">
    <property type="nucleotide sequence ID" value="NZ_RBXP01000015.1"/>
</dbReference>
<reference evidence="2 3" key="1">
    <citation type="submission" date="2018-10" db="EMBL/GenBank/DDBJ databases">
        <title>Genomic Encyclopedia of Type Strains, Phase IV (KMG-IV): sequencing the most valuable type-strain genomes for metagenomic binning, comparative biology and taxonomic classification.</title>
        <authorList>
            <person name="Goeker M."/>
        </authorList>
    </citation>
    <scope>NUCLEOTIDE SEQUENCE [LARGE SCALE GENOMIC DNA]</scope>
    <source>
        <strain evidence="2 3">DSM 23841</strain>
    </source>
</reference>
<feature type="signal peptide" evidence="1">
    <location>
        <begin position="1"/>
        <end position="31"/>
    </location>
</feature>
<evidence type="ECO:0000313" key="2">
    <source>
        <dbReference type="EMBL" id="RKT58217.1"/>
    </source>
</evidence>
<evidence type="ECO:0000313" key="3">
    <source>
        <dbReference type="Proteomes" id="UP000270626"/>
    </source>
</evidence>
<proteinExistence type="predicted"/>
<organism evidence="2 3">
    <name type="scientific">Azonexus fungiphilus</name>
    <dbReference type="NCBI Taxonomy" id="146940"/>
    <lineage>
        <taxon>Bacteria</taxon>
        <taxon>Pseudomonadati</taxon>
        <taxon>Pseudomonadota</taxon>
        <taxon>Betaproteobacteria</taxon>
        <taxon>Rhodocyclales</taxon>
        <taxon>Azonexaceae</taxon>
        <taxon>Azonexus</taxon>
    </lineage>
</organism>
<keyword evidence="3" id="KW-1185">Reference proteome</keyword>
<keyword evidence="1" id="KW-0732">Signal</keyword>
<protein>
    <submittedName>
        <fullName evidence="2">Uncharacterized protein DUF2796</fullName>
    </submittedName>
</protein>
<gene>
    <name evidence="2" type="ORF">DFR40_2161</name>
</gene>
<dbReference type="InterPro" id="IPR021253">
    <property type="entry name" value="ZrgA-like"/>
</dbReference>
<dbReference type="OrthoDB" id="7346546at2"/>
<dbReference type="Proteomes" id="UP000270626">
    <property type="component" value="Unassembled WGS sequence"/>
</dbReference>
<name>A0A495WAM8_9RHOO</name>
<sequence>MSNRTIRALSAARLAACALAALALVSPQLHAHGSHTHGHGSVRLSIDGGNVEASFDVPLESFLGYDYPPRNPAQAGKLAALRERLADPAGLIEAPAEARCSVVDNRVTPDLASAPDDADISNLIVVVRLRCEQPEALKAFTFSAFRDHPGLKQLRVQLQDGSKRKTVTVRPRFPAITL</sequence>
<feature type="chain" id="PRO_5019722018" evidence="1">
    <location>
        <begin position="32"/>
        <end position="178"/>
    </location>
</feature>
<accession>A0A495WAM8</accession>
<evidence type="ECO:0000256" key="1">
    <source>
        <dbReference type="SAM" id="SignalP"/>
    </source>
</evidence>
<dbReference type="EMBL" id="RBXP01000015">
    <property type="protein sequence ID" value="RKT58217.1"/>
    <property type="molecule type" value="Genomic_DNA"/>
</dbReference>
<dbReference type="Pfam" id="PF10986">
    <property type="entry name" value="ZrgA"/>
    <property type="match status" value="1"/>
</dbReference>